<accession>A0A7D9DLQ8</accession>
<comment type="caution">
    <text evidence="1">The sequence shown here is derived from an EMBL/GenBank/DDBJ whole genome shotgun (WGS) entry which is preliminary data.</text>
</comment>
<dbReference type="AlphaFoldDB" id="A0A7D9DLQ8"/>
<proteinExistence type="predicted"/>
<keyword evidence="2" id="KW-1185">Reference proteome</keyword>
<sequence>MMLDSFKKDSVSGHIYSLPQGIEVICDNKKEHGILEVRSKATAHYRVSRGGHRIILWNNSPITNPLESDKKFRKEKKRLEKHIASVFEGKGRGLFSIDFSQCEVKTNMINQCQISSYIPNCFNPIVFQPFAFFIDGVRSGGAYFTVSSTLPLQSEKTINLKCHAVQKVITGLCLRPNLLMITEKGDYADLVDMIHLNVPQFQEKKIVDFKKIDGIHPYETANVEMLQNLLPFFTTISQTGSPALFFHLPLTEFLIHGISIFLAGNMTLEALDVYANLLVNYASGLQRKLLACLENVIIQFSSPLEALVQSIALSEGSFTRQFFQNIGIPLGQDKPDRNLGREVAYVALQYLKAQPGIAGLAWTTISEQVLQDGRDLSLKCLTDWSNSVHVAIQSFGSLDGEVAVVDDSWERRITIAFKKYFQADSWPSVLCFHWLMPLGMQSVSSLCDLPVNPDGERWSITEIQAMIRESSNRISKHGVC</sequence>
<evidence type="ECO:0000313" key="1">
    <source>
        <dbReference type="EMBL" id="CAB3988255.1"/>
    </source>
</evidence>
<reference evidence="1" key="1">
    <citation type="submission" date="2020-04" db="EMBL/GenBank/DDBJ databases">
        <authorList>
            <person name="Alioto T."/>
            <person name="Alioto T."/>
            <person name="Gomez Garrido J."/>
        </authorList>
    </citation>
    <scope>NUCLEOTIDE SEQUENCE</scope>
    <source>
        <strain evidence="1">A484AB</strain>
    </source>
</reference>
<organism evidence="1 2">
    <name type="scientific">Paramuricea clavata</name>
    <name type="common">Red gorgonian</name>
    <name type="synonym">Violescent sea-whip</name>
    <dbReference type="NCBI Taxonomy" id="317549"/>
    <lineage>
        <taxon>Eukaryota</taxon>
        <taxon>Metazoa</taxon>
        <taxon>Cnidaria</taxon>
        <taxon>Anthozoa</taxon>
        <taxon>Octocorallia</taxon>
        <taxon>Malacalcyonacea</taxon>
        <taxon>Plexauridae</taxon>
        <taxon>Paramuricea</taxon>
    </lineage>
</organism>
<protein>
    <submittedName>
        <fullName evidence="1">Uncharacterized protein</fullName>
    </submittedName>
</protein>
<name>A0A7D9DLQ8_PARCT</name>
<evidence type="ECO:0000313" key="2">
    <source>
        <dbReference type="Proteomes" id="UP001152795"/>
    </source>
</evidence>
<dbReference type="Proteomes" id="UP001152795">
    <property type="component" value="Unassembled WGS sequence"/>
</dbReference>
<gene>
    <name evidence="1" type="ORF">PACLA_8A004662</name>
</gene>
<dbReference type="OrthoDB" id="10666753at2759"/>
<dbReference type="EMBL" id="CACRXK020001298">
    <property type="protein sequence ID" value="CAB3988255.1"/>
    <property type="molecule type" value="Genomic_DNA"/>
</dbReference>